<keyword evidence="2" id="KW-1185">Reference proteome</keyword>
<evidence type="ECO:0000313" key="2">
    <source>
        <dbReference type="Proteomes" id="UP001620626"/>
    </source>
</evidence>
<dbReference type="EMBL" id="JBICBT010000228">
    <property type="protein sequence ID" value="KAL3119954.1"/>
    <property type="molecule type" value="Genomic_DNA"/>
</dbReference>
<organism evidence="1 2">
    <name type="scientific">Heterodera trifolii</name>
    <dbReference type="NCBI Taxonomy" id="157864"/>
    <lineage>
        <taxon>Eukaryota</taxon>
        <taxon>Metazoa</taxon>
        <taxon>Ecdysozoa</taxon>
        <taxon>Nematoda</taxon>
        <taxon>Chromadorea</taxon>
        <taxon>Rhabditida</taxon>
        <taxon>Tylenchina</taxon>
        <taxon>Tylenchomorpha</taxon>
        <taxon>Tylenchoidea</taxon>
        <taxon>Heteroderidae</taxon>
        <taxon>Heteroderinae</taxon>
        <taxon>Heterodera</taxon>
    </lineage>
</organism>
<sequence length="179" mass="20662">MGERLLRPERWSQPYIVGLRHICLPGSEGKNNAKGETEENSVKVSPSRRRRKVVRILNDVEMAKQFARMNFFALRHTFGANACRSGFVWRNLDVYDYVCVTERRKQNAQREDKYSTSRTTAEKQNATHCVEPFLPRKAFPGDKICVSAAEKFRVFRENLQAYSTLKHVSFFNGLDTVGP</sequence>
<accession>A0ABD2LXM0</accession>
<protein>
    <submittedName>
        <fullName evidence="1">Uncharacterized protein</fullName>
    </submittedName>
</protein>
<name>A0ABD2LXM0_9BILA</name>
<dbReference type="Proteomes" id="UP001620626">
    <property type="component" value="Unassembled WGS sequence"/>
</dbReference>
<dbReference type="AlphaFoldDB" id="A0ABD2LXM0"/>
<evidence type="ECO:0000313" key="1">
    <source>
        <dbReference type="EMBL" id="KAL3119954.1"/>
    </source>
</evidence>
<reference evidence="1 2" key="1">
    <citation type="submission" date="2024-10" db="EMBL/GenBank/DDBJ databases">
        <authorList>
            <person name="Kim D."/>
        </authorList>
    </citation>
    <scope>NUCLEOTIDE SEQUENCE [LARGE SCALE GENOMIC DNA]</scope>
    <source>
        <strain evidence="1">BH-2024</strain>
    </source>
</reference>
<gene>
    <name evidence="1" type="ORF">niasHT_007082</name>
</gene>
<proteinExistence type="predicted"/>
<comment type="caution">
    <text evidence="1">The sequence shown here is derived from an EMBL/GenBank/DDBJ whole genome shotgun (WGS) entry which is preliminary data.</text>
</comment>